<sequence length="395" mass="44387">MAFVRSEADDIASDLWPEEYRQAICLRVNGRKLAGWERFPTSLHEMAGWATLIKDRDNANENRNNILVYKNSPLHSPGTFYPISVRLFGFLQSFQLGSHGNWQRIDHGNGHATEKVVLSCGGDIYDSAWKNQLDSLNLAGNFASKCLQMPLHRRYNSKRLFLQRRIFTAERSCSTASDVPSTVVPTQASYRSDMQAIDDECSVFHMDARGNVSSLREDSLNHGDFVEIDVEFDLVIARDNDRQTTLKAYLSFKDVVRLVPASDPSVHVATKRKPSGADHPSSTLIKRMRTGSTGQDTSPRCSTAKSQLAQKSYAVYPSADAILTSISSLSQYRTIQQKITCPISYNVHAFIHEKIRGYAFSHAIFRITHVNVSRPTTLVMKLSSSNPDLMKSLQY</sequence>
<accession>A0A0C3P8L4</accession>
<dbReference type="EMBL" id="KN831953">
    <property type="protein sequence ID" value="KIO09810.1"/>
    <property type="molecule type" value="Genomic_DNA"/>
</dbReference>
<dbReference type="HOGENOM" id="CLU_698520_0_0_1"/>
<protein>
    <submittedName>
        <fullName evidence="2">Uncharacterized protein</fullName>
    </submittedName>
</protein>
<dbReference type="OrthoDB" id="2615814at2759"/>
<reference evidence="2 3" key="1">
    <citation type="submission" date="2014-04" db="EMBL/GenBank/DDBJ databases">
        <authorList>
            <consortium name="DOE Joint Genome Institute"/>
            <person name="Kuo A."/>
            <person name="Kohler A."/>
            <person name="Costa M.D."/>
            <person name="Nagy L.G."/>
            <person name="Floudas D."/>
            <person name="Copeland A."/>
            <person name="Barry K.W."/>
            <person name="Cichocki N."/>
            <person name="Veneault-Fourrey C."/>
            <person name="LaButti K."/>
            <person name="Lindquist E.A."/>
            <person name="Lipzen A."/>
            <person name="Lundell T."/>
            <person name="Morin E."/>
            <person name="Murat C."/>
            <person name="Sun H."/>
            <person name="Tunlid A."/>
            <person name="Henrissat B."/>
            <person name="Grigoriev I.V."/>
            <person name="Hibbett D.S."/>
            <person name="Martin F."/>
            <person name="Nordberg H.P."/>
            <person name="Cantor M.N."/>
            <person name="Hua S.X."/>
        </authorList>
    </citation>
    <scope>NUCLEOTIDE SEQUENCE [LARGE SCALE GENOMIC DNA]</scope>
    <source>
        <strain evidence="2 3">Marx 270</strain>
    </source>
</reference>
<evidence type="ECO:0000313" key="3">
    <source>
        <dbReference type="Proteomes" id="UP000054217"/>
    </source>
</evidence>
<evidence type="ECO:0000256" key="1">
    <source>
        <dbReference type="SAM" id="MobiDB-lite"/>
    </source>
</evidence>
<feature type="compositionally biased region" description="Polar residues" evidence="1">
    <location>
        <begin position="280"/>
        <end position="302"/>
    </location>
</feature>
<dbReference type="Proteomes" id="UP000054217">
    <property type="component" value="Unassembled WGS sequence"/>
</dbReference>
<dbReference type="AlphaFoldDB" id="A0A0C3P8L4"/>
<name>A0A0C3P8L4_PISTI</name>
<reference evidence="3" key="2">
    <citation type="submission" date="2015-01" db="EMBL/GenBank/DDBJ databases">
        <title>Evolutionary Origins and Diversification of the Mycorrhizal Mutualists.</title>
        <authorList>
            <consortium name="DOE Joint Genome Institute"/>
            <consortium name="Mycorrhizal Genomics Consortium"/>
            <person name="Kohler A."/>
            <person name="Kuo A."/>
            <person name="Nagy L.G."/>
            <person name="Floudas D."/>
            <person name="Copeland A."/>
            <person name="Barry K.W."/>
            <person name="Cichocki N."/>
            <person name="Veneault-Fourrey C."/>
            <person name="LaButti K."/>
            <person name="Lindquist E.A."/>
            <person name="Lipzen A."/>
            <person name="Lundell T."/>
            <person name="Morin E."/>
            <person name="Murat C."/>
            <person name="Riley R."/>
            <person name="Ohm R."/>
            <person name="Sun H."/>
            <person name="Tunlid A."/>
            <person name="Henrissat B."/>
            <person name="Grigoriev I.V."/>
            <person name="Hibbett D.S."/>
            <person name="Martin F."/>
        </authorList>
    </citation>
    <scope>NUCLEOTIDE SEQUENCE [LARGE SCALE GENOMIC DNA]</scope>
    <source>
        <strain evidence="3">Marx 270</strain>
    </source>
</reference>
<proteinExistence type="predicted"/>
<feature type="region of interest" description="Disordered" evidence="1">
    <location>
        <begin position="267"/>
        <end position="302"/>
    </location>
</feature>
<organism evidence="2 3">
    <name type="scientific">Pisolithus tinctorius Marx 270</name>
    <dbReference type="NCBI Taxonomy" id="870435"/>
    <lineage>
        <taxon>Eukaryota</taxon>
        <taxon>Fungi</taxon>
        <taxon>Dikarya</taxon>
        <taxon>Basidiomycota</taxon>
        <taxon>Agaricomycotina</taxon>
        <taxon>Agaricomycetes</taxon>
        <taxon>Agaricomycetidae</taxon>
        <taxon>Boletales</taxon>
        <taxon>Sclerodermatineae</taxon>
        <taxon>Pisolithaceae</taxon>
        <taxon>Pisolithus</taxon>
    </lineage>
</organism>
<gene>
    <name evidence="2" type="ORF">M404DRAFT_21521</name>
</gene>
<dbReference type="InParanoid" id="A0A0C3P8L4"/>
<keyword evidence="3" id="KW-1185">Reference proteome</keyword>
<evidence type="ECO:0000313" key="2">
    <source>
        <dbReference type="EMBL" id="KIO09810.1"/>
    </source>
</evidence>